<feature type="region of interest" description="Disordered" evidence="8">
    <location>
        <begin position="1"/>
        <end position="64"/>
    </location>
</feature>
<dbReference type="SMART" id="SM00355">
    <property type="entry name" value="ZnF_C2H2"/>
    <property type="match status" value="3"/>
</dbReference>
<dbReference type="SUPFAM" id="SSF57667">
    <property type="entry name" value="beta-beta-alpha zinc fingers"/>
    <property type="match status" value="1"/>
</dbReference>
<evidence type="ECO:0000256" key="5">
    <source>
        <dbReference type="ARBA" id="ARBA00022833"/>
    </source>
</evidence>
<reference evidence="10 11" key="1">
    <citation type="submission" date="2017-06" db="EMBL/GenBank/DDBJ databases">
        <title>Ant-infecting Ophiocordyceps genomes reveal a high diversity of potential behavioral manipulation genes and a possible major role for enterotoxins.</title>
        <authorList>
            <person name="De Bekker C."/>
            <person name="Evans H.C."/>
            <person name="Brachmann A."/>
            <person name="Hughes D.P."/>
        </authorList>
    </citation>
    <scope>NUCLEOTIDE SEQUENCE [LARGE SCALE GENOMIC DNA]</scope>
    <source>
        <strain evidence="10 11">1348a</strain>
    </source>
</reference>
<keyword evidence="4 7" id="KW-0863">Zinc-finger</keyword>
<gene>
    <name evidence="10" type="ORF">CDD82_7784</name>
</gene>
<proteinExistence type="predicted"/>
<dbReference type="EMBL" id="NJEU01000946">
    <property type="protein sequence ID" value="PHH69395.1"/>
    <property type="molecule type" value="Genomic_DNA"/>
</dbReference>
<keyword evidence="6" id="KW-0539">Nucleus</keyword>
<dbReference type="InterPro" id="IPR043359">
    <property type="entry name" value="GLI-like"/>
</dbReference>
<protein>
    <recommendedName>
        <fullName evidence="9">C2H2-type domain-containing protein</fullName>
    </recommendedName>
</protein>
<evidence type="ECO:0000313" key="11">
    <source>
        <dbReference type="Proteomes" id="UP000224854"/>
    </source>
</evidence>
<dbReference type="InterPro" id="IPR036236">
    <property type="entry name" value="Znf_C2H2_sf"/>
</dbReference>
<evidence type="ECO:0000256" key="2">
    <source>
        <dbReference type="ARBA" id="ARBA00022723"/>
    </source>
</evidence>
<comment type="subcellular location">
    <subcellularLocation>
        <location evidence="1">Nucleus</location>
    </subcellularLocation>
</comment>
<evidence type="ECO:0000313" key="10">
    <source>
        <dbReference type="EMBL" id="PHH69395.1"/>
    </source>
</evidence>
<accession>A0A2C5YIQ6</accession>
<dbReference type="GO" id="GO:0000978">
    <property type="term" value="F:RNA polymerase II cis-regulatory region sequence-specific DNA binding"/>
    <property type="evidence" value="ECO:0007669"/>
    <property type="project" value="TreeGrafter"/>
</dbReference>
<keyword evidence="5" id="KW-0862">Zinc</keyword>
<sequence>MTRHHHQPSPPDSPLSSMGSEEGFDSEARTTLLPDEDATTLLPSRPAKRLKIKAASTSSSAMVVDEGSGGVVLADAEEDEGLELSDMSSDTSGDIPSSPLNARLDEEDFQEQVTVCDWDGCPVGDIGNMDRLVEHIHNSHIENRQKKYTCEWRSCNRKGLPHASGYALKAHMRSHTREKPFYCYLPECDRSFTRSDALAKHMRTVHETEALRPSDPVPKSMQAGPSKSSKLKIIIKTPQSHTTEDGAEASNGDDLASDALTALSPDLFSPDDLALPVDKLYRKCYWEAKWASRAGDSLARECREWHDAYYALWLEKEVLLSQVIESEVAWHERRQAIISGAAHVDLAPPLEPETKHHDDDDDRAVPA</sequence>
<keyword evidence="11" id="KW-1185">Reference proteome</keyword>
<dbReference type="GO" id="GO:0005634">
    <property type="term" value="C:nucleus"/>
    <property type="evidence" value="ECO:0007669"/>
    <property type="project" value="UniProtKB-SubCell"/>
</dbReference>
<dbReference type="Proteomes" id="UP000224854">
    <property type="component" value="Unassembled WGS sequence"/>
</dbReference>
<dbReference type="PANTHER" id="PTHR45718:SF4">
    <property type="entry name" value="TRANSCRIPTIONAL ACTIVATOR CUBITUS INTERRUPTUS"/>
    <property type="match status" value="1"/>
</dbReference>
<name>A0A2C5YIQ6_9HYPO</name>
<dbReference type="GO" id="GO:0000981">
    <property type="term" value="F:DNA-binding transcription factor activity, RNA polymerase II-specific"/>
    <property type="evidence" value="ECO:0007669"/>
    <property type="project" value="TreeGrafter"/>
</dbReference>
<dbReference type="AlphaFoldDB" id="A0A2C5YIQ6"/>
<evidence type="ECO:0000256" key="6">
    <source>
        <dbReference type="ARBA" id="ARBA00023242"/>
    </source>
</evidence>
<evidence type="ECO:0000256" key="4">
    <source>
        <dbReference type="ARBA" id="ARBA00022771"/>
    </source>
</evidence>
<evidence type="ECO:0000256" key="3">
    <source>
        <dbReference type="ARBA" id="ARBA00022737"/>
    </source>
</evidence>
<dbReference type="Pfam" id="PF00096">
    <property type="entry name" value="zf-C2H2"/>
    <property type="match status" value="1"/>
</dbReference>
<organism evidence="10 11">
    <name type="scientific">Ophiocordyceps australis</name>
    <dbReference type="NCBI Taxonomy" id="1399860"/>
    <lineage>
        <taxon>Eukaryota</taxon>
        <taxon>Fungi</taxon>
        <taxon>Dikarya</taxon>
        <taxon>Ascomycota</taxon>
        <taxon>Pezizomycotina</taxon>
        <taxon>Sordariomycetes</taxon>
        <taxon>Hypocreomycetidae</taxon>
        <taxon>Hypocreales</taxon>
        <taxon>Ophiocordycipitaceae</taxon>
        <taxon>Ophiocordyceps</taxon>
    </lineage>
</organism>
<comment type="caution">
    <text evidence="10">The sequence shown here is derived from an EMBL/GenBank/DDBJ whole genome shotgun (WGS) entry which is preliminary data.</text>
</comment>
<dbReference type="PROSITE" id="PS50157">
    <property type="entry name" value="ZINC_FINGER_C2H2_2"/>
    <property type="match status" value="1"/>
</dbReference>
<dbReference type="Gene3D" id="3.30.160.60">
    <property type="entry name" value="Classic Zinc Finger"/>
    <property type="match status" value="3"/>
</dbReference>
<keyword evidence="2" id="KW-0479">Metal-binding</keyword>
<dbReference type="PROSITE" id="PS00028">
    <property type="entry name" value="ZINC_FINGER_C2H2_1"/>
    <property type="match status" value="1"/>
</dbReference>
<evidence type="ECO:0000256" key="8">
    <source>
        <dbReference type="SAM" id="MobiDB-lite"/>
    </source>
</evidence>
<dbReference type="PANTHER" id="PTHR45718">
    <property type="entry name" value="TRANSCRIPTIONAL ACTIVATOR CUBITUS INTERRUPTUS"/>
    <property type="match status" value="1"/>
</dbReference>
<dbReference type="GO" id="GO:0008270">
    <property type="term" value="F:zinc ion binding"/>
    <property type="evidence" value="ECO:0007669"/>
    <property type="project" value="UniProtKB-KW"/>
</dbReference>
<dbReference type="InterPro" id="IPR013087">
    <property type="entry name" value="Znf_C2H2_type"/>
</dbReference>
<evidence type="ECO:0000259" key="9">
    <source>
        <dbReference type="PROSITE" id="PS50157"/>
    </source>
</evidence>
<dbReference type="FunFam" id="3.30.160.60:FF:000201">
    <property type="entry name" value="C2H2 finger domain protein (Gli3)"/>
    <property type="match status" value="1"/>
</dbReference>
<keyword evidence="3" id="KW-0677">Repeat</keyword>
<dbReference type="OrthoDB" id="3214149at2759"/>
<dbReference type="FunFam" id="3.30.160.60:FF:000031">
    <property type="entry name" value="GLI family zinc finger 3"/>
    <property type="match status" value="1"/>
</dbReference>
<evidence type="ECO:0000256" key="7">
    <source>
        <dbReference type="PROSITE-ProRule" id="PRU00042"/>
    </source>
</evidence>
<feature type="region of interest" description="Disordered" evidence="8">
    <location>
        <begin position="348"/>
        <end position="367"/>
    </location>
</feature>
<evidence type="ECO:0000256" key="1">
    <source>
        <dbReference type="ARBA" id="ARBA00004123"/>
    </source>
</evidence>
<feature type="domain" description="C2H2-type" evidence="9">
    <location>
        <begin position="181"/>
        <end position="211"/>
    </location>
</feature>